<proteinExistence type="predicted"/>
<evidence type="ECO:0008006" key="4">
    <source>
        <dbReference type="Google" id="ProtNLM"/>
    </source>
</evidence>
<dbReference type="PROSITE" id="PS51257">
    <property type="entry name" value="PROKAR_LIPOPROTEIN"/>
    <property type="match status" value="1"/>
</dbReference>
<feature type="region of interest" description="Disordered" evidence="1">
    <location>
        <begin position="22"/>
        <end position="46"/>
    </location>
</feature>
<evidence type="ECO:0000256" key="1">
    <source>
        <dbReference type="SAM" id="MobiDB-lite"/>
    </source>
</evidence>
<gene>
    <name evidence="2" type="ORF">NDM98_14940</name>
</gene>
<evidence type="ECO:0000313" key="3">
    <source>
        <dbReference type="Proteomes" id="UP001203665"/>
    </source>
</evidence>
<dbReference type="RefSeq" id="WP_251609494.1">
    <property type="nucleotide sequence ID" value="NZ_JAMQJY010000002.1"/>
</dbReference>
<sequence>MKRSLMLIFIFSVAGCSNQTDVTLGDEPADPDRPYPGAQPIGEEQQDDFSYRLVSTKEEYQVGEPIEIYAELVYEGDEESITIGHAYSPFFFLFYEHLRGYTVDYPMPEPYVTTDLVRDQPLQEQYSGASGSTEADADYQSFLKEFNENEGLPVGEYSVTGIADFIIDQEPSKSYEISSEISFIVREGLE</sequence>
<dbReference type="EMBL" id="JAMQJY010000002">
    <property type="protein sequence ID" value="MCM2676637.1"/>
    <property type="molecule type" value="Genomic_DNA"/>
</dbReference>
<name>A0ABT0XL47_9BACI</name>
<dbReference type="Proteomes" id="UP001203665">
    <property type="component" value="Unassembled WGS sequence"/>
</dbReference>
<reference evidence="2" key="1">
    <citation type="submission" date="2022-06" db="EMBL/GenBank/DDBJ databases">
        <title>Alkalicoccobacillus porphyridii sp. nov., isolated from a marine red alga, Porphyridium purpureum and reclassification of Shouchella plakortidis and Shouchella gibsonii as Alkalicoccobacillus plakortidis comb. nov. and Alkalicoccobacillus gibsonii comb. nov.</title>
        <authorList>
            <person name="Kim K.H."/>
            <person name="Lee J.K."/>
            <person name="Han D.M."/>
            <person name="Baek J.H."/>
            <person name="Jeon C.O."/>
        </authorList>
    </citation>
    <scope>NUCLEOTIDE SEQUENCE</scope>
    <source>
        <strain evidence="2">DSM 19153</strain>
    </source>
</reference>
<protein>
    <recommendedName>
        <fullName evidence="4">DUF5067 domain-containing protein</fullName>
    </recommendedName>
</protein>
<organism evidence="2 3">
    <name type="scientific">Alkalicoccobacillus plakortidis</name>
    <dbReference type="NCBI Taxonomy" id="444060"/>
    <lineage>
        <taxon>Bacteria</taxon>
        <taxon>Bacillati</taxon>
        <taxon>Bacillota</taxon>
        <taxon>Bacilli</taxon>
        <taxon>Bacillales</taxon>
        <taxon>Bacillaceae</taxon>
        <taxon>Alkalicoccobacillus</taxon>
    </lineage>
</organism>
<keyword evidence="3" id="KW-1185">Reference proteome</keyword>
<accession>A0ABT0XL47</accession>
<evidence type="ECO:0000313" key="2">
    <source>
        <dbReference type="EMBL" id="MCM2676637.1"/>
    </source>
</evidence>
<comment type="caution">
    <text evidence="2">The sequence shown here is derived from an EMBL/GenBank/DDBJ whole genome shotgun (WGS) entry which is preliminary data.</text>
</comment>